<feature type="compositionally biased region" description="Basic and acidic residues" evidence="1">
    <location>
        <begin position="209"/>
        <end position="232"/>
    </location>
</feature>
<keyword evidence="3" id="KW-1185">Reference proteome</keyword>
<feature type="compositionally biased region" description="Basic and acidic residues" evidence="1">
    <location>
        <begin position="393"/>
        <end position="402"/>
    </location>
</feature>
<feature type="compositionally biased region" description="Polar residues" evidence="1">
    <location>
        <begin position="406"/>
        <end position="416"/>
    </location>
</feature>
<feature type="compositionally biased region" description="Basic and acidic residues" evidence="1">
    <location>
        <begin position="315"/>
        <end position="328"/>
    </location>
</feature>
<evidence type="ECO:0000256" key="1">
    <source>
        <dbReference type="SAM" id="MobiDB-lite"/>
    </source>
</evidence>
<name>A0A9N8EVD5_9STRA</name>
<feature type="region of interest" description="Disordered" evidence="1">
    <location>
        <begin position="209"/>
        <end position="238"/>
    </location>
</feature>
<accession>A0A9N8EVD5</accession>
<feature type="compositionally biased region" description="Low complexity" evidence="1">
    <location>
        <begin position="82"/>
        <end position="100"/>
    </location>
</feature>
<proteinExistence type="predicted"/>
<protein>
    <submittedName>
        <fullName evidence="2">Uncharacterized protein</fullName>
    </submittedName>
</protein>
<sequence length="669" mass="75812">MPYPPQQQVIEVVEYVDDDDWDGDEDDYEEVVEIVEQVVTVPKQNFSAVAAYEVGIGAPPPLFLTPKEKAQLTAQETQKELAAASPQYAQQQYASQQQSQEPMSPTKRAMKPQASSRLSMLKHQSIINQALDLPDGIEEEEIIEEEIIEEEYEEYEEEYEEEYIEEEYYDDEEYIIEEIIEETEEEAKARQQLEAEIAEIERQIAEAKEVKGKRMAEGGVEETSKEKAERMAHNSRLQACKQMKVETDFKRKAAARAKVLAEREKNWGKKGKKKQKDLSEIIASKAKKQKKLVARAKTRDSNATKKTATPAAKPEAPKAEEPQKEHKQLSMAEMLAQKVEKGKGGMVMGKAKPSKQVQSAAADDFGDDDLKLEDFMPSDDEEEEEQEPELTPEEEHKKRLQWEKPNWTQAKLRTTTKGNKIKAGKYISAPITNIPKKINEGLEEDEDDAPSKGALMKGAMKMVALPKVKKHQAGLNFTGNGARIRDGRQIEKQINPKVNKDKEEVKIWGADPEELKLTPRGLTARKGKVLSDDNITQATQLKKYQFEKPSWAKTKKDHLLKHTETGEQLKEGEDIAPKITEAVDEKKYTFEKPSWTKAKLKNTDQGEKVKSGEYLSAPIVVLDKKTMNVNMEANPAFLRMTDQGEKLMEEGNLEAPITAAPELAKQNRR</sequence>
<feature type="compositionally biased region" description="Acidic residues" evidence="1">
    <location>
        <begin position="375"/>
        <end position="392"/>
    </location>
</feature>
<dbReference type="AlphaFoldDB" id="A0A9N8EVD5"/>
<dbReference type="Proteomes" id="UP001153069">
    <property type="component" value="Unassembled WGS sequence"/>
</dbReference>
<evidence type="ECO:0000313" key="3">
    <source>
        <dbReference type="Proteomes" id="UP001153069"/>
    </source>
</evidence>
<evidence type="ECO:0000313" key="2">
    <source>
        <dbReference type="EMBL" id="CAB9526204.1"/>
    </source>
</evidence>
<reference evidence="2" key="1">
    <citation type="submission" date="2020-06" db="EMBL/GenBank/DDBJ databases">
        <authorList>
            <consortium name="Plant Systems Biology data submission"/>
        </authorList>
    </citation>
    <scope>NUCLEOTIDE SEQUENCE</scope>
    <source>
        <strain evidence="2">D6</strain>
    </source>
</reference>
<dbReference type="EMBL" id="CAICTM010001792">
    <property type="protein sequence ID" value="CAB9526204.1"/>
    <property type="molecule type" value="Genomic_DNA"/>
</dbReference>
<feature type="region of interest" description="Disordered" evidence="1">
    <location>
        <begin position="260"/>
        <end position="416"/>
    </location>
</feature>
<feature type="compositionally biased region" description="Basic residues" evidence="1">
    <location>
        <begin position="285"/>
        <end position="296"/>
    </location>
</feature>
<organism evidence="2 3">
    <name type="scientific">Seminavis robusta</name>
    <dbReference type="NCBI Taxonomy" id="568900"/>
    <lineage>
        <taxon>Eukaryota</taxon>
        <taxon>Sar</taxon>
        <taxon>Stramenopiles</taxon>
        <taxon>Ochrophyta</taxon>
        <taxon>Bacillariophyta</taxon>
        <taxon>Bacillariophyceae</taxon>
        <taxon>Bacillariophycidae</taxon>
        <taxon>Naviculales</taxon>
        <taxon>Naviculaceae</taxon>
        <taxon>Seminavis</taxon>
    </lineage>
</organism>
<gene>
    <name evidence="2" type="ORF">SEMRO_1794_G297960.1</name>
</gene>
<feature type="compositionally biased region" description="Low complexity" evidence="1">
    <location>
        <begin position="304"/>
        <end position="314"/>
    </location>
</feature>
<feature type="region of interest" description="Disordered" evidence="1">
    <location>
        <begin position="74"/>
        <end position="115"/>
    </location>
</feature>
<comment type="caution">
    <text evidence="2">The sequence shown here is derived from an EMBL/GenBank/DDBJ whole genome shotgun (WGS) entry which is preliminary data.</text>
</comment>